<evidence type="ECO:0000259" key="8">
    <source>
        <dbReference type="Pfam" id="PF12704"/>
    </source>
</evidence>
<dbReference type="InterPro" id="IPR050250">
    <property type="entry name" value="Macrolide_Exporter_MacB"/>
</dbReference>
<dbReference type="PANTHER" id="PTHR30572:SF18">
    <property type="entry name" value="ABC-TYPE MACROLIDE FAMILY EXPORT SYSTEM PERMEASE COMPONENT 2"/>
    <property type="match status" value="1"/>
</dbReference>
<name>A0ABS5VMS7_9BACT</name>
<evidence type="ECO:0000256" key="6">
    <source>
        <dbReference type="SAM" id="Phobius"/>
    </source>
</evidence>
<keyword evidence="4 6" id="KW-1133">Transmembrane helix</keyword>
<evidence type="ECO:0000256" key="3">
    <source>
        <dbReference type="ARBA" id="ARBA00022692"/>
    </source>
</evidence>
<keyword evidence="10" id="KW-1185">Reference proteome</keyword>
<feature type="transmembrane region" description="Helical" evidence="6">
    <location>
        <begin position="673"/>
        <end position="696"/>
    </location>
</feature>
<comment type="caution">
    <text evidence="9">The sequence shown here is derived from an EMBL/GenBank/DDBJ whole genome shotgun (WGS) entry which is preliminary data.</text>
</comment>
<protein>
    <submittedName>
        <fullName evidence="9">ABC transporter permease</fullName>
    </submittedName>
</protein>
<feature type="transmembrane region" description="Helical" evidence="6">
    <location>
        <begin position="331"/>
        <end position="357"/>
    </location>
</feature>
<feature type="transmembrane region" description="Helical" evidence="6">
    <location>
        <begin position="21"/>
        <end position="42"/>
    </location>
</feature>
<feature type="domain" description="MacB-like periplasmic core" evidence="8">
    <location>
        <begin position="20"/>
        <end position="242"/>
    </location>
</feature>
<sequence length="797" mass="89181">MLVSYIKTSGRNIVRNKLFSSINIVGLSISMSVGLIMISMLWDLFSYDRFHENHDRIYRIISKYQFLDHKDNSFMATTSLKAAKAIKEEFSGIEDVAIFGWAFNGDVSYNDKTIPLSGFWANEAVFKVFSFELLQGNPATALKQPFAIVLTEKSAKKMFGDVDALGKTINLKDKQYTITGIVKDVPTFSHIKFDMLTSLSTREVLEKNNKHEMAWNNIWSTWAYVLMPPRADLNTFQQELNKLSEREDKTIKHTHIQLALQPLTNIMAGENLNNQIGTTIGSTVVWILGSLSFIVILSACFNYTNLSIARSLRRSREVGIRKSIGALKSHVVSQFIVESVFISLLALLVAFGLFLVIRPHFISLESSLQMLKLQLTPALVLLFILFAIMVGVLAGLFPALFFSRINAVQVLKNLGSVPVLKGLTLRKVLIVFQYSLSIIAITATLIIYKQYKHFISFDLGFSTANILNISLKDNKAELLIKELSELPEVKGISQSLLVTSVGNYWGVHMKNPNNPTDSAGVYYNSVDENYLPLHNHELIAGNNFTANTQDSIETEVIVNQHVLKRFNIAEQNPAKAIGEVVKVDGKDLRIIGVIKNFEYGKVNNNSGKEVIIRYLKEKPRHLNVKILSADWPATYAELEAIWKKIDPVHPFEAKFYDDQIEEAFNGLKAAMKLGGFLAVLVICIASVGLLGMVIFTTETRLKEISIRKVMGASERGLLYLLSKSFLTLLLIAASIALPLIYFFFQQVLFPEIANHAPLNLSELFVGVIAVLLLALVIIGTQTFKVARTNPAEILKSE</sequence>
<gene>
    <name evidence="9" type="ORF">KK060_05640</name>
</gene>
<evidence type="ECO:0000259" key="7">
    <source>
        <dbReference type="Pfam" id="PF02687"/>
    </source>
</evidence>
<feature type="transmembrane region" description="Helical" evidence="6">
    <location>
        <begin position="284"/>
        <end position="306"/>
    </location>
</feature>
<feature type="transmembrane region" description="Helical" evidence="6">
    <location>
        <begin position="764"/>
        <end position="786"/>
    </location>
</feature>
<evidence type="ECO:0000313" key="10">
    <source>
        <dbReference type="Proteomes" id="UP000772618"/>
    </source>
</evidence>
<proteinExistence type="predicted"/>
<evidence type="ECO:0000256" key="1">
    <source>
        <dbReference type="ARBA" id="ARBA00004651"/>
    </source>
</evidence>
<dbReference type="EMBL" id="JAHESD010000008">
    <property type="protein sequence ID" value="MBT1702752.1"/>
    <property type="molecule type" value="Genomic_DNA"/>
</dbReference>
<evidence type="ECO:0000313" key="9">
    <source>
        <dbReference type="EMBL" id="MBT1702752.1"/>
    </source>
</evidence>
<dbReference type="PANTHER" id="PTHR30572">
    <property type="entry name" value="MEMBRANE COMPONENT OF TRANSPORTER-RELATED"/>
    <property type="match status" value="1"/>
</dbReference>
<feature type="transmembrane region" description="Helical" evidence="6">
    <location>
        <begin position="428"/>
        <end position="448"/>
    </location>
</feature>
<comment type="subcellular location">
    <subcellularLocation>
        <location evidence="1">Cell membrane</location>
        <topology evidence="1">Multi-pass membrane protein</topology>
    </subcellularLocation>
</comment>
<dbReference type="InterPro" id="IPR003838">
    <property type="entry name" value="ABC3_permease_C"/>
</dbReference>
<dbReference type="Pfam" id="PF02687">
    <property type="entry name" value="FtsX"/>
    <property type="match status" value="2"/>
</dbReference>
<dbReference type="InterPro" id="IPR025857">
    <property type="entry name" value="MacB_PCD"/>
</dbReference>
<feature type="domain" description="ABC3 transporter permease C-terminal" evidence="7">
    <location>
        <begin position="290"/>
        <end position="406"/>
    </location>
</feature>
<keyword evidence="5 6" id="KW-0472">Membrane</keyword>
<evidence type="ECO:0000256" key="2">
    <source>
        <dbReference type="ARBA" id="ARBA00022475"/>
    </source>
</evidence>
<dbReference type="Proteomes" id="UP000772618">
    <property type="component" value="Unassembled WGS sequence"/>
</dbReference>
<accession>A0ABS5VMS7</accession>
<feature type="transmembrane region" description="Helical" evidence="6">
    <location>
        <begin position="377"/>
        <end position="402"/>
    </location>
</feature>
<keyword evidence="2" id="KW-1003">Cell membrane</keyword>
<feature type="transmembrane region" description="Helical" evidence="6">
    <location>
        <begin position="717"/>
        <end position="744"/>
    </location>
</feature>
<dbReference type="Pfam" id="PF12704">
    <property type="entry name" value="MacB_PCD"/>
    <property type="match status" value="2"/>
</dbReference>
<feature type="domain" description="MacB-like periplasmic core" evidence="8">
    <location>
        <begin position="436"/>
        <end position="613"/>
    </location>
</feature>
<feature type="domain" description="ABC3 transporter permease C-terminal" evidence="7">
    <location>
        <begin position="676"/>
        <end position="790"/>
    </location>
</feature>
<organism evidence="9 10">
    <name type="scientific">Chryseosolibacter indicus</name>
    <dbReference type="NCBI Taxonomy" id="2782351"/>
    <lineage>
        <taxon>Bacteria</taxon>
        <taxon>Pseudomonadati</taxon>
        <taxon>Bacteroidota</taxon>
        <taxon>Cytophagia</taxon>
        <taxon>Cytophagales</taxon>
        <taxon>Chryseotaleaceae</taxon>
        <taxon>Chryseosolibacter</taxon>
    </lineage>
</organism>
<evidence type="ECO:0000256" key="4">
    <source>
        <dbReference type="ARBA" id="ARBA00022989"/>
    </source>
</evidence>
<reference evidence="9 10" key="1">
    <citation type="submission" date="2021-05" db="EMBL/GenBank/DDBJ databases">
        <title>A Polyphasic approach of four new species of the genus Ohtaekwangia: Ohtaekwangia histidinii sp. nov., Ohtaekwangia cretensis sp. nov., Ohtaekwangia indiensis sp. nov., Ohtaekwangia reichenbachii sp. nov. from diverse environment.</title>
        <authorList>
            <person name="Octaviana S."/>
        </authorList>
    </citation>
    <scope>NUCLEOTIDE SEQUENCE [LARGE SCALE GENOMIC DNA]</scope>
    <source>
        <strain evidence="9 10">PWU20</strain>
    </source>
</reference>
<keyword evidence="3 6" id="KW-0812">Transmembrane</keyword>
<evidence type="ECO:0000256" key="5">
    <source>
        <dbReference type="ARBA" id="ARBA00023136"/>
    </source>
</evidence>